<feature type="transmembrane region" description="Helical" evidence="1">
    <location>
        <begin position="490"/>
        <end position="511"/>
    </location>
</feature>
<dbReference type="RefSeq" id="WP_252444707.1">
    <property type="nucleotide sequence ID" value="NZ_JAGSOV010000070.1"/>
</dbReference>
<dbReference type="Gene3D" id="3.40.50.1820">
    <property type="entry name" value="alpha/beta hydrolase"/>
    <property type="match status" value="1"/>
</dbReference>
<protein>
    <submittedName>
        <fullName evidence="3">Alpha/beta hydrolase</fullName>
    </submittedName>
</protein>
<organism evidence="3 4">
    <name type="scientific">Pseudonocardia humida</name>
    <dbReference type="NCBI Taxonomy" id="2800819"/>
    <lineage>
        <taxon>Bacteria</taxon>
        <taxon>Bacillati</taxon>
        <taxon>Actinomycetota</taxon>
        <taxon>Actinomycetes</taxon>
        <taxon>Pseudonocardiales</taxon>
        <taxon>Pseudonocardiaceae</taxon>
        <taxon>Pseudonocardia</taxon>
    </lineage>
</organism>
<feature type="domain" description="Peptidase S33 tripeptidyl aminopeptidase-like C-terminal" evidence="2">
    <location>
        <begin position="386"/>
        <end position="472"/>
    </location>
</feature>
<accession>A0ABT1A9Q6</accession>
<keyword evidence="1" id="KW-0472">Membrane</keyword>
<feature type="transmembrane region" description="Helical" evidence="1">
    <location>
        <begin position="591"/>
        <end position="608"/>
    </location>
</feature>
<feature type="transmembrane region" description="Helical" evidence="1">
    <location>
        <begin position="558"/>
        <end position="579"/>
    </location>
</feature>
<dbReference type="GO" id="GO:0016787">
    <property type="term" value="F:hydrolase activity"/>
    <property type="evidence" value="ECO:0007669"/>
    <property type="project" value="UniProtKB-KW"/>
</dbReference>
<reference evidence="3" key="1">
    <citation type="submission" date="2021-04" db="EMBL/GenBank/DDBJ databases">
        <title>Pseudonocardia sp. nov., isolated from sandy soil of mangrove forest.</title>
        <authorList>
            <person name="Zan Z."/>
            <person name="Huang R."/>
            <person name="Liu W."/>
        </authorList>
    </citation>
    <scope>NUCLEOTIDE SEQUENCE</scope>
    <source>
        <strain evidence="3">S2-4</strain>
    </source>
</reference>
<sequence>MALAAIGLAAAGLVGLALPDTRITVPAGARAGELSLRPCTYATEAGDLPADCGELVVAENRDDLGSRLIALPVVRVRATGVDPAEPVFRLAGGPGQTNMVFPMASRLVERHDVVLVGYRGVDGSSVLDCPEVESAVRGSADLVGEGAAHRTAEAFAACSRRLAGEGVDLRGYTLTQRVEDLEDARRALGHPRIDLLSQSAGTRTAMVYSWRRPQALHRSAMIGVNPPGHFLWDPAVTDAQIVRYAELCRLDAGCAARTDDLAATLRATAADVPGRWGTLPVKAGAVRAATLWGLFETTSSAAPLNAPATLDAWLTAAEGDPSGLWAISIMAELVFPGSFVWGESAATAMTDAAAVDAYYGAGGDPGTILGNAGADFLLAGGLLTGSWPVPADAVDYREPRPSAVRTLLVSGELDVSTPPAHATTELLPTLPDGDQVVLAGFGHVGDFWREQPEAGRTLLTTFFDTGAVDDSGYRPREVGFDPGALSLPTVARVLLGTLLGAAVSAAVLLGWMVRRVRRGGFGPRVSVAMRIAAPVVLGLGAWSAALLVTASLSPATFLGSPSIAVPVMAVAAGLGVHLAGARRGRPRSSGPPVLAAALAGSGLGALAADGFPAALSALAGAVLATNLALIALDVVRDHRSAVAAVSPTRRDPVGPGA</sequence>
<name>A0ABT1A9Q6_9PSEU</name>
<keyword evidence="3" id="KW-0378">Hydrolase</keyword>
<dbReference type="Proteomes" id="UP001165283">
    <property type="component" value="Unassembled WGS sequence"/>
</dbReference>
<keyword evidence="1" id="KW-1133">Transmembrane helix</keyword>
<comment type="caution">
    <text evidence="3">The sequence shown here is derived from an EMBL/GenBank/DDBJ whole genome shotgun (WGS) entry which is preliminary data.</text>
</comment>
<evidence type="ECO:0000313" key="3">
    <source>
        <dbReference type="EMBL" id="MCO1659743.1"/>
    </source>
</evidence>
<proteinExistence type="predicted"/>
<evidence type="ECO:0000259" key="2">
    <source>
        <dbReference type="Pfam" id="PF08386"/>
    </source>
</evidence>
<keyword evidence="1" id="KW-0812">Transmembrane</keyword>
<dbReference type="Pfam" id="PF08386">
    <property type="entry name" value="Abhydrolase_4"/>
    <property type="match status" value="1"/>
</dbReference>
<keyword evidence="4" id="KW-1185">Reference proteome</keyword>
<dbReference type="InterPro" id="IPR029058">
    <property type="entry name" value="AB_hydrolase_fold"/>
</dbReference>
<feature type="transmembrane region" description="Helical" evidence="1">
    <location>
        <begin position="614"/>
        <end position="632"/>
    </location>
</feature>
<feature type="transmembrane region" description="Helical" evidence="1">
    <location>
        <begin position="531"/>
        <end position="552"/>
    </location>
</feature>
<dbReference type="SUPFAM" id="SSF53474">
    <property type="entry name" value="alpha/beta-Hydrolases"/>
    <property type="match status" value="1"/>
</dbReference>
<dbReference type="EMBL" id="JAGSOV010000070">
    <property type="protein sequence ID" value="MCO1659743.1"/>
    <property type="molecule type" value="Genomic_DNA"/>
</dbReference>
<evidence type="ECO:0000256" key="1">
    <source>
        <dbReference type="SAM" id="Phobius"/>
    </source>
</evidence>
<dbReference type="InterPro" id="IPR013595">
    <property type="entry name" value="Pept_S33_TAP-like_C"/>
</dbReference>
<evidence type="ECO:0000313" key="4">
    <source>
        <dbReference type="Proteomes" id="UP001165283"/>
    </source>
</evidence>
<gene>
    <name evidence="3" type="ORF">KDL28_32205</name>
</gene>